<dbReference type="PANTHER" id="PTHR11188:SF17">
    <property type="entry name" value="FI21816P1"/>
    <property type="match status" value="1"/>
</dbReference>
<feature type="domain" description="Arrestin C-terminal-like" evidence="2">
    <location>
        <begin position="467"/>
        <end position="597"/>
    </location>
</feature>
<evidence type="ECO:0000256" key="1">
    <source>
        <dbReference type="SAM" id="MobiDB-lite"/>
    </source>
</evidence>
<gene>
    <name evidence="3" type="ORF">TAPDE_002141</name>
</gene>
<feature type="region of interest" description="Disordered" evidence="1">
    <location>
        <begin position="127"/>
        <end position="163"/>
    </location>
</feature>
<dbReference type="Proteomes" id="UP000013776">
    <property type="component" value="Unassembled WGS sequence"/>
</dbReference>
<dbReference type="SUPFAM" id="SSF81296">
    <property type="entry name" value="E set domains"/>
    <property type="match status" value="1"/>
</dbReference>
<proteinExistence type="predicted"/>
<dbReference type="GO" id="GO:0015031">
    <property type="term" value="P:protein transport"/>
    <property type="evidence" value="ECO:0007669"/>
    <property type="project" value="TreeGrafter"/>
</dbReference>
<dbReference type="OrthoDB" id="5426152at2759"/>
<sequence>MSFGNAHDGAMYHEEALSLPRKPNEYQRMLSSGSMNDLLKSLNIDDDYSPQPATARQAESSAMIERQLNHTRPHAVSMPPVPVAQNYLPSAHTAAEYQNNRQTAHRTRIPDAETSWQQYDGNQAEFTSAPQSFQDNEQPIVGARDRPTRKPVDNSPKARTYFSPDDLDELIKDHPRYRQEAQTRQDFHEPRSNFAGLSAVNSQMPLSREMQPGYNAPVPTGRQLPSVGRDLSSQRAILPMPETMANPSRYGSPINEHGLEERFHPFAFVKTNKFKIKVYPYQEPFVAGGEIFGHIDIISDEGFRAQLGSTQVSIGEIGVEVIGYEEIQHTETGHNPRSFTFMYSRKIFQLPAETHPERAMEEHILTSAVLNSPPPDKDGYRSASKGTTSFPFSFQLPVDAPSSADLHTARIRYLVTGYATVKLQGSHEVIATSIPIRVVEAWDVDNPVYEQPIEAAYGRDIANYHEIAATAKIARSLYIEGQTISGIIRVANHSSRKIREVKFQLMNKITFFGDKRPPLYDLNPSEDHAIEMSVHGHAEPHVLAHGEEESWTFNLSIPEDRCVSVRNTALFEVTPFILIKISTGPLQKSTRLEMPVVSIANPESLVDHHQRLAPTSDMMKWSNLPFLYRYQVVNDGAPGVAQKGTFEVLDLITYFSAEERVMLLSTG</sequence>
<evidence type="ECO:0000259" key="2">
    <source>
        <dbReference type="Pfam" id="PF02752"/>
    </source>
</evidence>
<dbReference type="InterPro" id="IPR011022">
    <property type="entry name" value="Arrestin_C-like"/>
</dbReference>
<dbReference type="InterPro" id="IPR014756">
    <property type="entry name" value="Ig_E-set"/>
</dbReference>
<dbReference type="AlphaFoldDB" id="R5A1P2"/>
<feature type="region of interest" description="Disordered" evidence="1">
    <location>
        <begin position="41"/>
        <end position="60"/>
    </location>
</feature>
<feature type="compositionally biased region" description="Polar residues" evidence="1">
    <location>
        <begin position="51"/>
        <end position="60"/>
    </location>
</feature>
<evidence type="ECO:0000313" key="3">
    <source>
        <dbReference type="EMBL" id="CCX35427.1"/>
    </source>
</evidence>
<dbReference type="Gene3D" id="2.60.40.640">
    <property type="match status" value="2"/>
</dbReference>
<feature type="compositionally biased region" description="Polar residues" evidence="1">
    <location>
        <begin position="127"/>
        <end position="137"/>
    </location>
</feature>
<feature type="compositionally biased region" description="Basic and acidic residues" evidence="1">
    <location>
        <begin position="143"/>
        <end position="152"/>
    </location>
</feature>
<dbReference type="VEuPathDB" id="FungiDB:TAPDE_002141"/>
<dbReference type="EMBL" id="CAHR02000073">
    <property type="protein sequence ID" value="CCX35427.1"/>
    <property type="molecule type" value="Genomic_DNA"/>
</dbReference>
<reference evidence="3 4" key="1">
    <citation type="journal article" date="2013" name="MBio">
        <title>Genome sequencing of the plant pathogen Taphrina deformans, the causal agent of peach leaf curl.</title>
        <authorList>
            <person name="Cisse O.H."/>
            <person name="Almeida J.M.G.C.F."/>
            <person name="Fonseca A."/>
            <person name="Kumar A.A."/>
            <person name="Salojaervi J."/>
            <person name="Overmyer K."/>
            <person name="Hauser P.M."/>
            <person name="Pagni M."/>
        </authorList>
    </citation>
    <scope>NUCLEOTIDE SEQUENCE [LARGE SCALE GENOMIC DNA]</scope>
    <source>
        <strain evidence="4">PYCC 5710 / ATCC 11124 / CBS 356.35 / IMI 108563 / JCM 9778 / NBRC 8474</strain>
    </source>
</reference>
<name>R5A1P2_TAPDE</name>
<dbReference type="InterPro" id="IPR014752">
    <property type="entry name" value="Arrestin-like_C"/>
</dbReference>
<comment type="caution">
    <text evidence="3">The sequence shown here is derived from an EMBL/GenBank/DDBJ whole genome shotgun (WGS) entry which is preliminary data.</text>
</comment>
<dbReference type="PANTHER" id="PTHR11188">
    <property type="entry name" value="ARRESTIN DOMAIN CONTAINING PROTEIN"/>
    <property type="match status" value="1"/>
</dbReference>
<organism evidence="3 4">
    <name type="scientific">Taphrina deformans (strain PYCC 5710 / ATCC 11124 / CBS 356.35 / IMI 108563 / JCM 9778 / NBRC 8474)</name>
    <name type="common">Peach leaf curl fungus</name>
    <name type="synonym">Lalaria deformans</name>
    <dbReference type="NCBI Taxonomy" id="1097556"/>
    <lineage>
        <taxon>Eukaryota</taxon>
        <taxon>Fungi</taxon>
        <taxon>Dikarya</taxon>
        <taxon>Ascomycota</taxon>
        <taxon>Taphrinomycotina</taxon>
        <taxon>Taphrinomycetes</taxon>
        <taxon>Taphrinales</taxon>
        <taxon>Taphrinaceae</taxon>
        <taxon>Taphrina</taxon>
    </lineage>
</organism>
<protein>
    <recommendedName>
        <fullName evidence="2">Arrestin C-terminal-like domain-containing protein</fullName>
    </recommendedName>
</protein>
<accession>R5A1P2</accession>
<dbReference type="STRING" id="1097556.R5A1P2"/>
<evidence type="ECO:0000313" key="4">
    <source>
        <dbReference type="Proteomes" id="UP000013776"/>
    </source>
</evidence>
<keyword evidence="4" id="KW-1185">Reference proteome</keyword>
<dbReference type="InterPro" id="IPR050357">
    <property type="entry name" value="Arrestin_domain-protein"/>
</dbReference>
<dbReference type="GO" id="GO:0005737">
    <property type="term" value="C:cytoplasm"/>
    <property type="evidence" value="ECO:0007669"/>
    <property type="project" value="TreeGrafter"/>
</dbReference>
<dbReference type="Pfam" id="PF02752">
    <property type="entry name" value="Arrestin_C"/>
    <property type="match status" value="1"/>
</dbReference>
<dbReference type="eggNOG" id="ENOG502RKAN">
    <property type="taxonomic scope" value="Eukaryota"/>
</dbReference>